<feature type="transmembrane region" description="Helical" evidence="1">
    <location>
        <begin position="180"/>
        <end position="205"/>
    </location>
</feature>
<dbReference type="AlphaFoldDB" id="A0AAW1QH68"/>
<feature type="transmembrane region" description="Helical" evidence="1">
    <location>
        <begin position="211"/>
        <end position="233"/>
    </location>
</feature>
<keyword evidence="1" id="KW-1133">Transmembrane helix</keyword>
<proteinExistence type="predicted"/>
<name>A0AAW1QH68_9CHLO</name>
<keyword evidence="1" id="KW-0472">Membrane</keyword>
<feature type="transmembrane region" description="Helical" evidence="1">
    <location>
        <begin position="79"/>
        <end position="103"/>
    </location>
</feature>
<evidence type="ECO:0000313" key="3">
    <source>
        <dbReference type="Proteomes" id="UP001438707"/>
    </source>
</evidence>
<feature type="transmembrane region" description="Helical" evidence="1">
    <location>
        <begin position="254"/>
        <end position="278"/>
    </location>
</feature>
<accession>A0AAW1QH68</accession>
<dbReference type="InterPro" id="IPR052776">
    <property type="entry name" value="Chloro_ReproSupport/MetalTrans"/>
</dbReference>
<protein>
    <recommendedName>
        <fullName evidence="4">Nickel/cobalt efflux system</fullName>
    </recommendedName>
</protein>
<dbReference type="EMBL" id="JALJOS010000043">
    <property type="protein sequence ID" value="KAK9820793.1"/>
    <property type="molecule type" value="Genomic_DNA"/>
</dbReference>
<keyword evidence="1" id="KW-0812">Transmembrane</keyword>
<reference evidence="2 3" key="1">
    <citation type="journal article" date="2024" name="Nat. Commun.">
        <title>Phylogenomics reveals the evolutionary origins of lichenization in chlorophyte algae.</title>
        <authorList>
            <person name="Puginier C."/>
            <person name="Libourel C."/>
            <person name="Otte J."/>
            <person name="Skaloud P."/>
            <person name="Haon M."/>
            <person name="Grisel S."/>
            <person name="Petersen M."/>
            <person name="Berrin J.G."/>
            <person name="Delaux P.M."/>
            <person name="Dal Grande F."/>
            <person name="Keller J."/>
        </authorList>
    </citation>
    <scope>NUCLEOTIDE SEQUENCE [LARGE SCALE GENOMIC DNA]</scope>
    <source>
        <strain evidence="2 3">SAG 2145</strain>
    </source>
</reference>
<evidence type="ECO:0000256" key="1">
    <source>
        <dbReference type="SAM" id="Phobius"/>
    </source>
</evidence>
<sequence>MTTGLSVFPHASSWAAPTSGFLSASASTLSHSAPSSPGLAHTLNSGGAGLAAGFLHTLAGADHLAALTPLTLGRSAVMATLLGALWGLGHSTGQLILGLAMIALKDRFDQLVPMLSRWGGTTVGLTLLWIGLVGLYESMHEDAQTATSPETVPTLELQTQVQTAGPGPSMTVSQRQGPGWFTFATGVVYGLQPDALFVIVPALALPTKAAAAAYILMFVIGTVTAMGGYTAVIGATSRAVRERSAGITTHLSTIASGVAVLVGASILASCWGVHIPIISSFFS</sequence>
<comment type="caution">
    <text evidence="2">The sequence shown here is derived from an EMBL/GenBank/DDBJ whole genome shotgun (WGS) entry which is preliminary data.</text>
</comment>
<dbReference type="Proteomes" id="UP001438707">
    <property type="component" value="Unassembled WGS sequence"/>
</dbReference>
<keyword evidence="3" id="KW-1185">Reference proteome</keyword>
<dbReference type="PANTHER" id="PTHR33876">
    <property type="entry name" value="UNNAMED PRODUCT"/>
    <property type="match status" value="1"/>
</dbReference>
<evidence type="ECO:0008006" key="4">
    <source>
        <dbReference type="Google" id="ProtNLM"/>
    </source>
</evidence>
<evidence type="ECO:0000313" key="2">
    <source>
        <dbReference type="EMBL" id="KAK9820793.1"/>
    </source>
</evidence>
<gene>
    <name evidence="2" type="ORF">WJX74_004752</name>
</gene>
<feature type="transmembrane region" description="Helical" evidence="1">
    <location>
        <begin position="115"/>
        <end position="136"/>
    </location>
</feature>
<organism evidence="2 3">
    <name type="scientific">Apatococcus lobatus</name>
    <dbReference type="NCBI Taxonomy" id="904363"/>
    <lineage>
        <taxon>Eukaryota</taxon>
        <taxon>Viridiplantae</taxon>
        <taxon>Chlorophyta</taxon>
        <taxon>core chlorophytes</taxon>
        <taxon>Trebouxiophyceae</taxon>
        <taxon>Chlorellales</taxon>
        <taxon>Chlorellaceae</taxon>
        <taxon>Apatococcus</taxon>
    </lineage>
</organism>
<dbReference type="PANTHER" id="PTHR33876:SF4">
    <property type="entry name" value="CHLOROPLAST PROTEIN FOR GROWTH AND FERTILITY 2"/>
    <property type="match status" value="1"/>
</dbReference>